<feature type="region of interest" description="Disordered" evidence="1">
    <location>
        <begin position="65"/>
        <end position="84"/>
    </location>
</feature>
<evidence type="ECO:0000313" key="4">
    <source>
        <dbReference type="Proteomes" id="UP001358417"/>
    </source>
</evidence>
<feature type="transmembrane region" description="Helical" evidence="2">
    <location>
        <begin position="88"/>
        <end position="111"/>
    </location>
</feature>
<keyword evidence="2" id="KW-1133">Transmembrane helix</keyword>
<sequence>MATTIIITSTLTSSLLYPTTIDNSVTNLTISIIEFNIPNTPNPEGSSAITSSPTVPSISTVFQTTTASAPPCPQTSPAKSCPSVSGPIAGAAVGSLVGGALIAVLLGFIIMSSRNRSGRRKRSTRLEKVSPPNEPKENQPDTSIAAWEKHLPQPEADSDLRSAVSALFDQIEMHVEQYYQDVAVKVDASMKPDIAQFDSGLYQVSILDSLASTRRPTTLIKHTIAYFMVSSISVDSDSAVSFLPAAFTALPQSMKGATRTGTHSAVFGAAYCKWRVLTAYLNPKLENDSAYLVARDKAITTAADKFYRAFSPWARDREGTRRSNLVSIMKVAAELGVTIFSQPSTLVWDWRLSRHGEQSHGGMRLVLRPGLVRTTAVQGRPLETPQVIAPPLACVLDTK</sequence>
<proteinExistence type="predicted"/>
<protein>
    <submittedName>
        <fullName evidence="3">Uncharacterized protein</fullName>
    </submittedName>
</protein>
<keyword evidence="2" id="KW-0472">Membrane</keyword>
<accession>A0AAV9N3V5</accession>
<keyword evidence="2" id="KW-0812">Transmembrane</keyword>
<dbReference type="RefSeq" id="XP_064703117.1">
    <property type="nucleotide sequence ID" value="XM_064850230.1"/>
</dbReference>
<dbReference type="Proteomes" id="UP001358417">
    <property type="component" value="Unassembled WGS sequence"/>
</dbReference>
<evidence type="ECO:0000313" key="3">
    <source>
        <dbReference type="EMBL" id="KAK5047573.1"/>
    </source>
</evidence>
<reference evidence="3 4" key="1">
    <citation type="submission" date="2023-08" db="EMBL/GenBank/DDBJ databases">
        <title>Black Yeasts Isolated from many extreme environments.</title>
        <authorList>
            <person name="Coleine C."/>
            <person name="Stajich J.E."/>
            <person name="Selbmann L."/>
        </authorList>
    </citation>
    <scope>NUCLEOTIDE SEQUENCE [LARGE SCALE GENOMIC DNA]</scope>
    <source>
        <strain evidence="3 4">CCFEE 5792</strain>
    </source>
</reference>
<name>A0AAV9N3V5_9EURO</name>
<comment type="caution">
    <text evidence="3">The sequence shown here is derived from an EMBL/GenBank/DDBJ whole genome shotgun (WGS) entry which is preliminary data.</text>
</comment>
<organism evidence="3 4">
    <name type="scientific">Exophiala bonariae</name>
    <dbReference type="NCBI Taxonomy" id="1690606"/>
    <lineage>
        <taxon>Eukaryota</taxon>
        <taxon>Fungi</taxon>
        <taxon>Dikarya</taxon>
        <taxon>Ascomycota</taxon>
        <taxon>Pezizomycotina</taxon>
        <taxon>Eurotiomycetes</taxon>
        <taxon>Chaetothyriomycetidae</taxon>
        <taxon>Chaetothyriales</taxon>
        <taxon>Herpotrichiellaceae</taxon>
        <taxon>Exophiala</taxon>
    </lineage>
</organism>
<evidence type="ECO:0000256" key="1">
    <source>
        <dbReference type="SAM" id="MobiDB-lite"/>
    </source>
</evidence>
<dbReference type="EMBL" id="JAVRRD010000025">
    <property type="protein sequence ID" value="KAK5047573.1"/>
    <property type="molecule type" value="Genomic_DNA"/>
</dbReference>
<feature type="region of interest" description="Disordered" evidence="1">
    <location>
        <begin position="117"/>
        <end position="141"/>
    </location>
</feature>
<feature type="compositionally biased region" description="Basic and acidic residues" evidence="1">
    <location>
        <begin position="124"/>
        <end position="139"/>
    </location>
</feature>
<keyword evidence="4" id="KW-1185">Reference proteome</keyword>
<gene>
    <name evidence="3" type="ORF">LTR84_006670</name>
</gene>
<dbReference type="GeneID" id="89974841"/>
<evidence type="ECO:0000256" key="2">
    <source>
        <dbReference type="SAM" id="Phobius"/>
    </source>
</evidence>
<dbReference type="AlphaFoldDB" id="A0AAV9N3V5"/>